<dbReference type="SUPFAM" id="SSF50729">
    <property type="entry name" value="PH domain-like"/>
    <property type="match status" value="1"/>
</dbReference>
<dbReference type="Gene3D" id="2.30.29.30">
    <property type="entry name" value="Pleckstrin-homology domain (PH domain)/Phosphotyrosine-binding domain (PTB)"/>
    <property type="match status" value="1"/>
</dbReference>
<organism evidence="2 3">
    <name type="scientific">Paraglomus brasilianum</name>
    <dbReference type="NCBI Taxonomy" id="144538"/>
    <lineage>
        <taxon>Eukaryota</taxon>
        <taxon>Fungi</taxon>
        <taxon>Fungi incertae sedis</taxon>
        <taxon>Mucoromycota</taxon>
        <taxon>Glomeromycotina</taxon>
        <taxon>Glomeromycetes</taxon>
        <taxon>Paraglomerales</taxon>
        <taxon>Paraglomeraceae</taxon>
        <taxon>Paraglomus</taxon>
    </lineage>
</organism>
<dbReference type="SMART" id="SM00233">
    <property type="entry name" value="PH"/>
    <property type="match status" value="3"/>
</dbReference>
<dbReference type="PROSITE" id="PS50003">
    <property type="entry name" value="PH_DOMAIN"/>
    <property type="match status" value="2"/>
</dbReference>
<dbReference type="InterPro" id="IPR001849">
    <property type="entry name" value="PH_domain"/>
</dbReference>
<dbReference type="InterPro" id="IPR040345">
    <property type="entry name" value="Mug56/Spo71"/>
</dbReference>
<gene>
    <name evidence="2" type="ORF">PBRASI_LOCUS1158</name>
</gene>
<reference evidence="2" key="1">
    <citation type="submission" date="2021-06" db="EMBL/GenBank/DDBJ databases">
        <authorList>
            <person name="Kallberg Y."/>
            <person name="Tangrot J."/>
            <person name="Rosling A."/>
        </authorList>
    </citation>
    <scope>NUCLEOTIDE SEQUENCE</scope>
    <source>
        <strain evidence="2">BR232B</strain>
    </source>
</reference>
<name>A0A9N8Z4W2_9GLOM</name>
<protein>
    <submittedName>
        <fullName evidence="2">11686_t:CDS:1</fullName>
    </submittedName>
</protein>
<dbReference type="InterPro" id="IPR057379">
    <property type="entry name" value="PH_SPO71"/>
</dbReference>
<evidence type="ECO:0000313" key="3">
    <source>
        <dbReference type="Proteomes" id="UP000789739"/>
    </source>
</evidence>
<evidence type="ECO:0000313" key="2">
    <source>
        <dbReference type="EMBL" id="CAG8472856.1"/>
    </source>
</evidence>
<proteinExistence type="predicted"/>
<dbReference type="InterPro" id="IPR039486">
    <property type="entry name" value="Mug56/Spo71_PH"/>
</dbReference>
<dbReference type="Pfam" id="PF15404">
    <property type="entry name" value="PH_4"/>
    <property type="match status" value="1"/>
</dbReference>
<dbReference type="Pfam" id="PF23207">
    <property type="entry name" value="PH_SPO71"/>
    <property type="match status" value="1"/>
</dbReference>
<dbReference type="Proteomes" id="UP000789739">
    <property type="component" value="Unassembled WGS sequence"/>
</dbReference>
<keyword evidence="3" id="KW-1185">Reference proteome</keyword>
<dbReference type="OrthoDB" id="5579281at2759"/>
<evidence type="ECO:0000259" key="1">
    <source>
        <dbReference type="PROSITE" id="PS50003"/>
    </source>
</evidence>
<accession>A0A9N8Z4W2</accession>
<feature type="domain" description="PH" evidence="1">
    <location>
        <begin position="650"/>
        <end position="801"/>
    </location>
</feature>
<dbReference type="AlphaFoldDB" id="A0A9N8Z4W2"/>
<dbReference type="EMBL" id="CAJVPI010000070">
    <property type="protein sequence ID" value="CAG8472856.1"/>
    <property type="molecule type" value="Genomic_DNA"/>
</dbReference>
<dbReference type="PANTHER" id="PTHR28076:SF1">
    <property type="entry name" value="PROSPORE MEMBRANE ADAPTER PROTEIN SPO71"/>
    <property type="match status" value="1"/>
</dbReference>
<dbReference type="PANTHER" id="PTHR28076">
    <property type="entry name" value="SPORULATION-SPECIFIC PROTEIN 71"/>
    <property type="match status" value="1"/>
</dbReference>
<feature type="domain" description="PH" evidence="1">
    <location>
        <begin position="437"/>
        <end position="585"/>
    </location>
</feature>
<dbReference type="GO" id="GO:1902657">
    <property type="term" value="P:protein localization to prospore membrane"/>
    <property type="evidence" value="ECO:0007669"/>
    <property type="project" value="InterPro"/>
</dbReference>
<dbReference type="InterPro" id="IPR011993">
    <property type="entry name" value="PH-like_dom_sf"/>
</dbReference>
<comment type="caution">
    <text evidence="2">The sequence shown here is derived from an EMBL/GenBank/DDBJ whole genome shotgun (WGS) entry which is preliminary data.</text>
</comment>
<sequence length="815" mass="94650">MPNESLPVPASIRPTACRMFIGPTSANWENVKKTRLPLGRWRHNHFSKRLSYRADCEVADTSNLDVFEFAERRSSRYSIHDYIEYSRTVNLIKHYKIDIYLTRMSNSETFTTPNEDIQSFPITPPHWKQTSPNDDLGFPLSLPDTGTLQERDRVVSPSLPTAPIASTTNFPLAEHRPTDISSEPVVHGSSSVTSNTVLKKGRMLVRVEHVRKGLIEEGSKRCTARFSMGWKEYKVVLYREKLNICIGQGIVIEEFNFSEDVRLSLYSSLDYTIALRRLSQHDDEIFLLRSGTYTNNFEWYRELHRLFKRRCVKPLPLMCDVFVPDLDVHVRIPVDEYDDAYEMTAEKVKNTALQQLRVVQEWGEILDEWLRSDQVALCWKKYDRLEWIRSNNSSDTNSKGFIVGPQYIEETHNLQLRHIAHYPIDVMLKDGSKMNEPAAVEGFLTVLTNGKGKNKRGRRLYFTGHDNFLFYTKQKFVKEPPSPVTTIMNATTEPRCQSDERSDRERRIHHIKYSLGFIDLTEVADVELSQGVRSNLSNPIEEQPSSDINSKIMQLVLKNGLAVILEAHSSDTTKEWVSRLCDLVKYWQARRAADTKDRIFTAKANNQSIRYGDGDDSRFWTEDVHDKVAHIHAFANPYVWNMCVPNGCRDITKSGVLYCRSHSRYTFEKFHFILAWNNLLYYDLYSRNTSGRAIPCTRHKRRGIIRLHDCYAYSGSIDNDLDSSSELPCIYSDQTFSIDEEDDCTFIIWKNTKRYYFGKGRSSVSLKKKAKLDSFGKRWIFRAKNRAECEEWVYALNIEIERARDSIKSQRNSTK</sequence>